<keyword evidence="4 6" id="KW-0168">Coated pit</keyword>
<dbReference type="GO" id="GO:0032050">
    <property type="term" value="F:clathrin heavy chain binding"/>
    <property type="evidence" value="ECO:0007669"/>
    <property type="project" value="TreeGrafter"/>
</dbReference>
<comment type="subcellular location">
    <subcellularLocation>
        <location evidence="1 6">Cytoplasmic vesicle membrane</location>
        <topology evidence="1 6">Peripheral membrane protein</topology>
        <orientation evidence="1 6">Cytoplasmic side</orientation>
    </subcellularLocation>
    <subcellularLocation>
        <location evidence="6">Membrane</location>
        <location evidence="6">Coated pit</location>
        <topology evidence="6">Peripheral membrane protein</topology>
        <orientation evidence="6">Cytoplasmic side</orientation>
    </subcellularLocation>
    <text evidence="6">Cytoplasmic face of coated pits and vesicles.</text>
</comment>
<dbReference type="GO" id="GO:0030132">
    <property type="term" value="C:clathrin coat of coated pit"/>
    <property type="evidence" value="ECO:0007669"/>
    <property type="project" value="InterPro"/>
</dbReference>
<evidence type="ECO:0000256" key="1">
    <source>
        <dbReference type="ARBA" id="ARBA00004180"/>
    </source>
</evidence>
<feature type="compositionally biased region" description="Basic and acidic residues" evidence="7">
    <location>
        <begin position="204"/>
        <end position="223"/>
    </location>
</feature>
<evidence type="ECO:0000256" key="5">
    <source>
        <dbReference type="ARBA" id="ARBA00023329"/>
    </source>
</evidence>
<dbReference type="OrthoDB" id="5512at2759"/>
<dbReference type="EMBL" id="JANBUM010000368">
    <property type="protein sequence ID" value="KAJ2778114.1"/>
    <property type="molecule type" value="Genomic_DNA"/>
</dbReference>
<comment type="similarity">
    <text evidence="2 6">Belongs to the clathrin light chain family.</text>
</comment>
<dbReference type="GO" id="GO:0072583">
    <property type="term" value="P:clathrin-dependent endocytosis"/>
    <property type="evidence" value="ECO:0007669"/>
    <property type="project" value="TreeGrafter"/>
</dbReference>
<dbReference type="GO" id="GO:0030130">
    <property type="term" value="C:clathrin coat of trans-Golgi network vesicle"/>
    <property type="evidence" value="ECO:0007669"/>
    <property type="project" value="InterPro"/>
</dbReference>
<evidence type="ECO:0000256" key="6">
    <source>
        <dbReference type="RuleBase" id="RU363137"/>
    </source>
</evidence>
<evidence type="ECO:0000313" key="8">
    <source>
        <dbReference type="EMBL" id="KAJ2778114.1"/>
    </source>
</evidence>
<dbReference type="Proteomes" id="UP001140172">
    <property type="component" value="Unassembled WGS sequence"/>
</dbReference>
<dbReference type="InterPro" id="IPR000996">
    <property type="entry name" value="Clathrin_L-chain"/>
</dbReference>
<feature type="region of interest" description="Disordered" evidence="7">
    <location>
        <begin position="176"/>
        <end position="235"/>
    </location>
</feature>
<keyword evidence="3 6" id="KW-0472">Membrane</keyword>
<feature type="compositionally biased region" description="Basic and acidic residues" evidence="7">
    <location>
        <begin position="108"/>
        <end position="122"/>
    </location>
</feature>
<evidence type="ECO:0000256" key="3">
    <source>
        <dbReference type="ARBA" id="ARBA00023136"/>
    </source>
</evidence>
<feature type="compositionally biased region" description="Low complexity" evidence="7">
    <location>
        <begin position="194"/>
        <end position="203"/>
    </location>
</feature>
<dbReference type="PROSITE" id="PS00581">
    <property type="entry name" value="CLATHRIN_LIGHT_CHN_2"/>
    <property type="match status" value="1"/>
</dbReference>
<protein>
    <recommendedName>
        <fullName evidence="6">Clathrin light chain</fullName>
    </recommendedName>
</protein>
<dbReference type="PANTHER" id="PTHR10639">
    <property type="entry name" value="CLATHRIN LIGHT CHAIN"/>
    <property type="match status" value="1"/>
</dbReference>
<dbReference type="AlphaFoldDB" id="A0A9W8H4L9"/>
<proteinExistence type="inferred from homology"/>
<feature type="compositionally biased region" description="Low complexity" evidence="7">
    <location>
        <begin position="30"/>
        <end position="47"/>
    </location>
</feature>
<feature type="region of interest" description="Disordered" evidence="7">
    <location>
        <begin position="23"/>
        <end position="124"/>
    </location>
</feature>
<comment type="function">
    <text evidence="6">Clathrin is the major protein of the polyhedral coat of coated pits and vesicles.</text>
</comment>
<accession>A0A9W8H4L9</accession>
<dbReference type="GO" id="GO:0005198">
    <property type="term" value="F:structural molecule activity"/>
    <property type="evidence" value="ECO:0007669"/>
    <property type="project" value="InterPro"/>
</dbReference>
<evidence type="ECO:0000256" key="2">
    <source>
        <dbReference type="ARBA" id="ARBA00005263"/>
    </source>
</evidence>
<name>A0A9W8H4L9_9FUNG</name>
<dbReference type="Pfam" id="PF01086">
    <property type="entry name" value="Clathrin_lg_ch"/>
    <property type="match status" value="2"/>
</dbReference>
<gene>
    <name evidence="8" type="primary">clc1</name>
    <name evidence="8" type="ORF">GGI15_004273</name>
</gene>
<organism evidence="8 9">
    <name type="scientific">Coemansia interrupta</name>
    <dbReference type="NCBI Taxonomy" id="1126814"/>
    <lineage>
        <taxon>Eukaryota</taxon>
        <taxon>Fungi</taxon>
        <taxon>Fungi incertae sedis</taxon>
        <taxon>Zoopagomycota</taxon>
        <taxon>Kickxellomycotina</taxon>
        <taxon>Kickxellomycetes</taxon>
        <taxon>Kickxellales</taxon>
        <taxon>Kickxellaceae</taxon>
        <taxon>Coemansia</taxon>
    </lineage>
</organism>
<keyword evidence="5 6" id="KW-0968">Cytoplasmic vesicle</keyword>
<dbReference type="GO" id="GO:0006886">
    <property type="term" value="P:intracellular protein transport"/>
    <property type="evidence" value="ECO:0007669"/>
    <property type="project" value="InterPro"/>
</dbReference>
<evidence type="ECO:0000256" key="4">
    <source>
        <dbReference type="ARBA" id="ARBA00023176"/>
    </source>
</evidence>
<feature type="compositionally biased region" description="Low complexity" evidence="7">
    <location>
        <begin position="90"/>
        <end position="107"/>
    </location>
</feature>
<comment type="caution">
    <text evidence="8">The sequence shown here is derived from an EMBL/GenBank/DDBJ whole genome shotgun (WGS) entry which is preliminary data.</text>
</comment>
<reference evidence="8" key="1">
    <citation type="submission" date="2022-07" db="EMBL/GenBank/DDBJ databases">
        <title>Phylogenomic reconstructions and comparative analyses of Kickxellomycotina fungi.</title>
        <authorList>
            <person name="Reynolds N.K."/>
            <person name="Stajich J.E."/>
            <person name="Barry K."/>
            <person name="Grigoriev I.V."/>
            <person name="Crous P."/>
            <person name="Smith M.E."/>
        </authorList>
    </citation>
    <scope>NUCLEOTIDE SEQUENCE</scope>
    <source>
        <strain evidence="8">BCRC 34489</strain>
    </source>
</reference>
<dbReference type="PANTHER" id="PTHR10639:SF7">
    <property type="entry name" value="CLATHRIN LIGHT CHAIN"/>
    <property type="match status" value="1"/>
</dbReference>
<evidence type="ECO:0000256" key="7">
    <source>
        <dbReference type="SAM" id="MobiDB-lite"/>
    </source>
</evidence>
<sequence length="235" mass="26010">MSDQAYDPLAEFLADERAALGDDAMQFQQAGTPSATLSPPPATFAAPQDEPMDVDASMLDDPSPPAPLSPSSTTQFATLAVASPSPSPMQQQQSEFQQEWQAQQRQTVEQRDQQAREKHEQCVADAKASVDAFYAEYNERRDRAIADNRAAQEVDVQMAARGNLWERVLKQIDLATKAAPAEQHHPVRSSPGSQQLQQQQQKQAPRDTSRMRELLMDLKRDDNAPGVRQAKAQKA</sequence>
<evidence type="ECO:0000313" key="9">
    <source>
        <dbReference type="Proteomes" id="UP001140172"/>
    </source>
</evidence>
<keyword evidence="9" id="KW-1185">Reference proteome</keyword>